<sequence>MSIKGCHFLRIKLQIENRRFIRIPFPIPLYSFQELLDCFQDLLTVACFFVPKVPDPGSSSSITIHSVKALNIAAMKLLDSLSEDEPYNLVDVTTDKVKVLIKIR</sequence>
<gene>
    <name evidence="1" type="ORF">H171_0668</name>
</gene>
<dbReference type="Proteomes" id="UP000231092">
    <property type="component" value="Unassembled WGS sequence"/>
</dbReference>
<name>A0A2M8Z1A9_9FIRM</name>
<comment type="caution">
    <text evidence="1">The sequence shown here is derived from an EMBL/GenBank/DDBJ whole genome shotgun (WGS) entry which is preliminary data.</text>
</comment>
<dbReference type="EMBL" id="PGET01000001">
    <property type="protein sequence ID" value="PJJ27210.1"/>
    <property type="molecule type" value="Genomic_DNA"/>
</dbReference>
<organism evidence="1 2">
    <name type="scientific">[Clostridium] celerecrescens 18A</name>
    <dbReference type="NCBI Taxonomy" id="1286362"/>
    <lineage>
        <taxon>Bacteria</taxon>
        <taxon>Bacillati</taxon>
        <taxon>Bacillota</taxon>
        <taxon>Clostridia</taxon>
        <taxon>Lachnospirales</taxon>
        <taxon>Lachnospiraceae</taxon>
        <taxon>Lacrimispora</taxon>
    </lineage>
</organism>
<proteinExistence type="predicted"/>
<protein>
    <submittedName>
        <fullName evidence="1">Uncharacterized protein</fullName>
    </submittedName>
</protein>
<accession>A0A2M8Z1A9</accession>
<dbReference type="AlphaFoldDB" id="A0A2M8Z1A9"/>
<reference evidence="1 2" key="1">
    <citation type="submission" date="2017-11" db="EMBL/GenBank/DDBJ databases">
        <title>Understudied soil microbes with underappreciated capabilities: Untangling the Clostridium saccharolyticum group.</title>
        <authorList>
            <person name="Leschine S."/>
        </authorList>
    </citation>
    <scope>NUCLEOTIDE SEQUENCE [LARGE SCALE GENOMIC DNA]</scope>
    <source>
        <strain evidence="1 2">18A</strain>
    </source>
</reference>
<evidence type="ECO:0000313" key="2">
    <source>
        <dbReference type="Proteomes" id="UP000231092"/>
    </source>
</evidence>
<evidence type="ECO:0000313" key="1">
    <source>
        <dbReference type="EMBL" id="PJJ27210.1"/>
    </source>
</evidence>